<proteinExistence type="predicted"/>
<gene>
    <name evidence="1" type="ORF">C7Y71_007065</name>
</gene>
<keyword evidence="2" id="KW-1185">Reference proteome</keyword>
<evidence type="ECO:0000313" key="2">
    <source>
        <dbReference type="Proteomes" id="UP000249375"/>
    </source>
</evidence>
<dbReference type="Gene3D" id="3.30.1780.10">
    <property type="entry name" value="ornithine cyclodeaminase, domain 1"/>
    <property type="match status" value="1"/>
</dbReference>
<dbReference type="InterPro" id="IPR003462">
    <property type="entry name" value="ODC_Mu_crystall"/>
</dbReference>
<reference evidence="1 2" key="1">
    <citation type="submission" date="2018-11" db="EMBL/GenBank/DDBJ databases">
        <authorList>
            <person name="Na S.W."/>
            <person name="Baik M."/>
        </authorList>
    </citation>
    <scope>NUCLEOTIDE SEQUENCE [LARGE SCALE GENOMIC DNA]</scope>
    <source>
        <strain evidence="1 2">E39</strain>
    </source>
</reference>
<dbReference type="Proteomes" id="UP000249375">
    <property type="component" value="Chromosome"/>
</dbReference>
<accession>A0A5P8E776</accession>
<dbReference type="PANTHER" id="PTHR13812">
    <property type="entry name" value="KETIMINE REDUCTASE MU-CRYSTALLIN"/>
    <property type="match status" value="1"/>
</dbReference>
<dbReference type="GO" id="GO:0005737">
    <property type="term" value="C:cytoplasm"/>
    <property type="evidence" value="ECO:0007669"/>
    <property type="project" value="TreeGrafter"/>
</dbReference>
<sequence>METKISIINHSDILELKISPLRCLQWVEESFRRKYESQIPPKISLHPREWDFFNTMPCLLPNDIDRFSVKVVNRIEGEIPSLKSQILLYECSTGNLLAVLESSWITTMRTGAVAALSSRLFEKSDASVYGFVGLGNTARATALCLLSEKDSKTVTFKLLKYKDQAESFIERFSEYSNINFEIVDSAEEVVATSDVVFSSITSANGLLCPNDAYFKPGVLIVPIHTRGFQNCDLFFDKIYADDEGHVKGFKYFSKFLNFNELSRVLLGEAKGRENDEERILSYNIGLGMHDGWFATHIYDMIGKQAPTFKMEKIENKFWI</sequence>
<dbReference type="EMBL" id="CP033459">
    <property type="protein sequence ID" value="QFQ12796.1"/>
    <property type="molecule type" value="Genomic_DNA"/>
</dbReference>
<protein>
    <submittedName>
        <fullName evidence="1">Ornithine cyclodeaminase</fullName>
    </submittedName>
</protein>
<name>A0A5P8E776_9BACT</name>
<dbReference type="InterPro" id="IPR036291">
    <property type="entry name" value="NAD(P)-bd_dom_sf"/>
</dbReference>
<dbReference type="Gene3D" id="3.40.50.720">
    <property type="entry name" value="NAD(P)-binding Rossmann-like Domain"/>
    <property type="match status" value="1"/>
</dbReference>
<dbReference type="RefSeq" id="WP_111898313.1">
    <property type="nucleotide sequence ID" value="NZ_CP033459.1"/>
</dbReference>
<organism evidence="1 2">
    <name type="scientific">Pseudoprevotella muciniphila</name>
    <dbReference type="NCBI Taxonomy" id="2133944"/>
    <lineage>
        <taxon>Bacteria</taxon>
        <taxon>Pseudomonadati</taxon>
        <taxon>Bacteroidota</taxon>
        <taxon>Bacteroidia</taxon>
        <taxon>Bacteroidales</taxon>
        <taxon>Prevotellaceae</taxon>
        <taxon>Pseudoprevotella</taxon>
    </lineage>
</organism>
<evidence type="ECO:0000313" key="1">
    <source>
        <dbReference type="EMBL" id="QFQ12796.1"/>
    </source>
</evidence>
<dbReference type="OrthoDB" id="9792005at2"/>
<dbReference type="InterPro" id="IPR023401">
    <property type="entry name" value="ODC_N"/>
</dbReference>
<dbReference type="Pfam" id="PF02423">
    <property type="entry name" value="OCD_Mu_crystall"/>
    <property type="match status" value="1"/>
</dbReference>
<dbReference type="PANTHER" id="PTHR13812:SF19">
    <property type="entry name" value="KETIMINE REDUCTASE MU-CRYSTALLIN"/>
    <property type="match status" value="1"/>
</dbReference>
<dbReference type="SUPFAM" id="SSF51735">
    <property type="entry name" value="NAD(P)-binding Rossmann-fold domains"/>
    <property type="match status" value="1"/>
</dbReference>
<dbReference type="KEGG" id="alq:C7Y71_007065"/>
<dbReference type="AlphaFoldDB" id="A0A5P8E776"/>